<feature type="chain" id="PRO_5041296935" evidence="1">
    <location>
        <begin position="21"/>
        <end position="128"/>
    </location>
</feature>
<feature type="signal peptide" evidence="1">
    <location>
        <begin position="1"/>
        <end position="20"/>
    </location>
</feature>
<dbReference type="Proteomes" id="UP001174934">
    <property type="component" value="Unassembled WGS sequence"/>
</dbReference>
<evidence type="ECO:0000313" key="3">
    <source>
        <dbReference type="Proteomes" id="UP001174934"/>
    </source>
</evidence>
<evidence type="ECO:0000313" key="2">
    <source>
        <dbReference type="EMBL" id="KAK0634304.1"/>
    </source>
</evidence>
<proteinExistence type="predicted"/>
<dbReference type="EMBL" id="JAULSR010000001">
    <property type="protein sequence ID" value="KAK0634304.1"/>
    <property type="molecule type" value="Genomic_DNA"/>
</dbReference>
<keyword evidence="3" id="KW-1185">Reference proteome</keyword>
<organism evidence="2 3">
    <name type="scientific">Bombardia bombarda</name>
    <dbReference type="NCBI Taxonomy" id="252184"/>
    <lineage>
        <taxon>Eukaryota</taxon>
        <taxon>Fungi</taxon>
        <taxon>Dikarya</taxon>
        <taxon>Ascomycota</taxon>
        <taxon>Pezizomycotina</taxon>
        <taxon>Sordariomycetes</taxon>
        <taxon>Sordariomycetidae</taxon>
        <taxon>Sordariales</taxon>
        <taxon>Lasiosphaeriaceae</taxon>
        <taxon>Bombardia</taxon>
    </lineage>
</organism>
<gene>
    <name evidence="2" type="ORF">B0T17DRAFT_611343</name>
</gene>
<name>A0AA39XHW7_9PEZI</name>
<dbReference type="AlphaFoldDB" id="A0AA39XHW7"/>
<keyword evidence="1" id="KW-0732">Signal</keyword>
<comment type="caution">
    <text evidence="2">The sequence shown here is derived from an EMBL/GenBank/DDBJ whole genome shotgun (WGS) entry which is preliminary data.</text>
</comment>
<sequence length="128" mass="13785">MKTFAIVAAFLASSISGVAAECWAGPPVWDVPSTPNRARSDIIRACMGYDGHGGAFSGGFVPGEMKYACIQTGPDRKIELRVQNQNVNFGYDLDDIDCVYNLFEEVRNCAQGGHHEGFLCASPAYGNC</sequence>
<accession>A0AA39XHW7</accession>
<reference evidence="2" key="1">
    <citation type="submission" date="2023-06" db="EMBL/GenBank/DDBJ databases">
        <title>Genome-scale phylogeny and comparative genomics of the fungal order Sordariales.</title>
        <authorList>
            <consortium name="Lawrence Berkeley National Laboratory"/>
            <person name="Hensen N."/>
            <person name="Bonometti L."/>
            <person name="Westerberg I."/>
            <person name="Brannstrom I.O."/>
            <person name="Guillou S."/>
            <person name="Cros-Aarteil S."/>
            <person name="Calhoun S."/>
            <person name="Haridas S."/>
            <person name="Kuo A."/>
            <person name="Mondo S."/>
            <person name="Pangilinan J."/>
            <person name="Riley R."/>
            <person name="LaButti K."/>
            <person name="Andreopoulos B."/>
            <person name="Lipzen A."/>
            <person name="Chen C."/>
            <person name="Yanf M."/>
            <person name="Daum C."/>
            <person name="Ng V."/>
            <person name="Clum A."/>
            <person name="Steindorff A."/>
            <person name="Ohm R."/>
            <person name="Martin F."/>
            <person name="Silar P."/>
            <person name="Natvig D."/>
            <person name="Lalanne C."/>
            <person name="Gautier V."/>
            <person name="Ament-velasquez S.L."/>
            <person name="Kruys A."/>
            <person name="Hutchinson M.I."/>
            <person name="Powell A.J."/>
            <person name="Barry K."/>
            <person name="Miller A.N."/>
            <person name="Grigoriev I.V."/>
            <person name="Debuchy R."/>
            <person name="Gladieux P."/>
            <person name="Thoren M.H."/>
            <person name="Johannesson H."/>
        </authorList>
    </citation>
    <scope>NUCLEOTIDE SEQUENCE</scope>
    <source>
        <strain evidence="2">SMH3391-2</strain>
    </source>
</reference>
<evidence type="ECO:0000256" key="1">
    <source>
        <dbReference type="SAM" id="SignalP"/>
    </source>
</evidence>
<protein>
    <submittedName>
        <fullName evidence="2">Uncharacterized protein</fullName>
    </submittedName>
</protein>